<gene>
    <name evidence="9" type="primary">ybeY</name>
    <name evidence="10" type="ORF">Cri9333_3434</name>
</gene>
<dbReference type="PROSITE" id="PS01306">
    <property type="entry name" value="UPF0054"/>
    <property type="match status" value="1"/>
</dbReference>
<reference evidence="10 11" key="1">
    <citation type="submission" date="2012-06" db="EMBL/GenBank/DDBJ databases">
        <title>Finished chromosome of genome of Crinalium epipsammum PCC 9333.</title>
        <authorList>
            <consortium name="US DOE Joint Genome Institute"/>
            <person name="Gugger M."/>
            <person name="Coursin T."/>
            <person name="Rippka R."/>
            <person name="Tandeau De Marsac N."/>
            <person name="Huntemann M."/>
            <person name="Wei C.-L."/>
            <person name="Han J."/>
            <person name="Detter J.C."/>
            <person name="Han C."/>
            <person name="Tapia R."/>
            <person name="Davenport K."/>
            <person name="Daligault H."/>
            <person name="Erkkila T."/>
            <person name="Gu W."/>
            <person name="Munk A.C.C."/>
            <person name="Teshima H."/>
            <person name="Xu Y."/>
            <person name="Chain P."/>
            <person name="Chen A."/>
            <person name="Krypides N."/>
            <person name="Mavromatis K."/>
            <person name="Markowitz V."/>
            <person name="Szeto E."/>
            <person name="Ivanova N."/>
            <person name="Mikhailova N."/>
            <person name="Ovchinnikova G."/>
            <person name="Pagani I."/>
            <person name="Pati A."/>
            <person name="Goodwin L."/>
            <person name="Peters L."/>
            <person name="Pitluck S."/>
            <person name="Woyke T."/>
            <person name="Kerfeld C."/>
        </authorList>
    </citation>
    <scope>NUCLEOTIDE SEQUENCE [LARGE SCALE GENOMIC DNA]</scope>
    <source>
        <strain evidence="10 11">PCC 9333</strain>
    </source>
</reference>
<accession>K9W387</accession>
<sequence>MVEVEVTVQDCFNNNFPLETVNDTSNNVITDTNWENWFQQWLETLYTELPIATGYELSIRLTDDPEIQSLNAQYRQKDQPTDVLAFAALEVDYPQLPMELLKSMPLYLGDIVISIDTAQRQAQQQGHSLTTELAWLAAHGLLHLIGWDHPDGASLLRMLNQQEKLLKVVGLKISFL</sequence>
<dbReference type="STRING" id="1173022.Cri9333_3434"/>
<keyword evidence="7 9" id="KW-0378">Hydrolase</keyword>
<dbReference type="PANTHER" id="PTHR46986">
    <property type="entry name" value="ENDORIBONUCLEASE YBEY, CHLOROPLASTIC"/>
    <property type="match status" value="1"/>
</dbReference>
<evidence type="ECO:0000313" key="11">
    <source>
        <dbReference type="Proteomes" id="UP000010472"/>
    </source>
</evidence>
<dbReference type="GO" id="GO:0006508">
    <property type="term" value="P:proteolysis"/>
    <property type="evidence" value="ECO:0007669"/>
    <property type="project" value="UniProtKB-KW"/>
</dbReference>
<dbReference type="GO" id="GO:0004222">
    <property type="term" value="F:metalloendopeptidase activity"/>
    <property type="evidence" value="ECO:0007669"/>
    <property type="project" value="InterPro"/>
</dbReference>
<evidence type="ECO:0000256" key="9">
    <source>
        <dbReference type="HAMAP-Rule" id="MF_00009"/>
    </source>
</evidence>
<comment type="cofactor">
    <cofactor evidence="9">
        <name>Zn(2+)</name>
        <dbReference type="ChEBI" id="CHEBI:29105"/>
    </cofactor>
    <text evidence="9">Binds 1 zinc ion.</text>
</comment>
<keyword evidence="10" id="KW-0645">Protease</keyword>
<dbReference type="InterPro" id="IPR020549">
    <property type="entry name" value="YbeY_CS"/>
</dbReference>
<dbReference type="PANTHER" id="PTHR46986:SF1">
    <property type="entry name" value="ENDORIBONUCLEASE YBEY, CHLOROPLASTIC"/>
    <property type="match status" value="1"/>
</dbReference>
<keyword evidence="2 9" id="KW-0690">Ribosome biogenesis</keyword>
<dbReference type="GO" id="GO:0004521">
    <property type="term" value="F:RNA endonuclease activity"/>
    <property type="evidence" value="ECO:0007669"/>
    <property type="project" value="UniProtKB-UniRule"/>
</dbReference>
<name>K9W387_9CYAN</name>
<comment type="subcellular location">
    <subcellularLocation>
        <location evidence="9">Cytoplasm</location>
    </subcellularLocation>
</comment>
<keyword evidence="9" id="KW-0963">Cytoplasm</keyword>
<dbReference type="Gene3D" id="3.40.390.30">
    <property type="entry name" value="Metalloproteases ('zincins'), catalytic domain"/>
    <property type="match status" value="1"/>
</dbReference>
<proteinExistence type="inferred from homology"/>
<keyword evidence="6 9" id="KW-0255">Endonuclease</keyword>
<dbReference type="PATRIC" id="fig|1173022.3.peg.3708"/>
<comment type="similarity">
    <text evidence="1 9">Belongs to the endoribonuclease YbeY family.</text>
</comment>
<dbReference type="GO" id="GO:0006364">
    <property type="term" value="P:rRNA processing"/>
    <property type="evidence" value="ECO:0007669"/>
    <property type="project" value="UniProtKB-UniRule"/>
</dbReference>
<evidence type="ECO:0000313" key="10">
    <source>
        <dbReference type="EMBL" id="AFZ14259.1"/>
    </source>
</evidence>
<dbReference type="OrthoDB" id="9807740at2"/>
<keyword evidence="10" id="KW-0482">Metalloprotease</keyword>
<dbReference type="HAMAP" id="MF_00009">
    <property type="entry name" value="Endoribonucl_YbeY"/>
    <property type="match status" value="1"/>
</dbReference>
<keyword evidence="8 9" id="KW-0862">Zinc</keyword>
<dbReference type="SUPFAM" id="SSF55486">
    <property type="entry name" value="Metalloproteases ('zincins'), catalytic domain"/>
    <property type="match status" value="1"/>
</dbReference>
<comment type="function">
    <text evidence="9">Single strand-specific metallo-endoribonuclease involved in late-stage 70S ribosome quality control and in maturation of the 3' terminus of the 16S rRNA.</text>
</comment>
<evidence type="ECO:0000256" key="5">
    <source>
        <dbReference type="ARBA" id="ARBA00022723"/>
    </source>
</evidence>
<feature type="binding site" evidence="9">
    <location>
        <position position="139"/>
    </location>
    <ligand>
        <name>Zn(2+)</name>
        <dbReference type="ChEBI" id="CHEBI:29105"/>
        <note>catalytic</note>
    </ligand>
</feature>
<organism evidence="10 11">
    <name type="scientific">Crinalium epipsammum PCC 9333</name>
    <dbReference type="NCBI Taxonomy" id="1173022"/>
    <lineage>
        <taxon>Bacteria</taxon>
        <taxon>Bacillati</taxon>
        <taxon>Cyanobacteriota</taxon>
        <taxon>Cyanophyceae</taxon>
        <taxon>Gomontiellales</taxon>
        <taxon>Gomontiellaceae</taxon>
        <taxon>Crinalium</taxon>
    </lineage>
</organism>
<dbReference type="NCBIfam" id="TIGR00043">
    <property type="entry name" value="rRNA maturation RNase YbeY"/>
    <property type="match status" value="1"/>
</dbReference>
<keyword evidence="11" id="KW-1185">Reference proteome</keyword>
<evidence type="ECO:0000256" key="6">
    <source>
        <dbReference type="ARBA" id="ARBA00022759"/>
    </source>
</evidence>
<keyword evidence="3 9" id="KW-0698">rRNA processing</keyword>
<evidence type="ECO:0000256" key="2">
    <source>
        <dbReference type="ARBA" id="ARBA00022517"/>
    </source>
</evidence>
<evidence type="ECO:0000256" key="7">
    <source>
        <dbReference type="ARBA" id="ARBA00022801"/>
    </source>
</evidence>
<dbReference type="InterPro" id="IPR023091">
    <property type="entry name" value="MetalPrtase_cat_dom_sf_prd"/>
</dbReference>
<dbReference type="KEGG" id="cep:Cri9333_3434"/>
<feature type="binding site" evidence="9">
    <location>
        <position position="143"/>
    </location>
    <ligand>
        <name>Zn(2+)</name>
        <dbReference type="ChEBI" id="CHEBI:29105"/>
        <note>catalytic</note>
    </ligand>
</feature>
<protein>
    <recommendedName>
        <fullName evidence="9">Endoribonuclease YbeY</fullName>
        <ecNumber evidence="9">3.1.-.-</ecNumber>
    </recommendedName>
</protein>
<evidence type="ECO:0000256" key="8">
    <source>
        <dbReference type="ARBA" id="ARBA00022833"/>
    </source>
</evidence>
<dbReference type="Proteomes" id="UP000010472">
    <property type="component" value="Chromosome"/>
</dbReference>
<evidence type="ECO:0000256" key="3">
    <source>
        <dbReference type="ARBA" id="ARBA00022552"/>
    </source>
</evidence>
<dbReference type="AlphaFoldDB" id="K9W387"/>
<dbReference type="InterPro" id="IPR002036">
    <property type="entry name" value="YbeY"/>
</dbReference>
<keyword evidence="5 9" id="KW-0479">Metal-binding</keyword>
<dbReference type="EC" id="3.1.-.-" evidence="9"/>
<dbReference type="GO" id="GO:0008270">
    <property type="term" value="F:zinc ion binding"/>
    <property type="evidence" value="ECO:0007669"/>
    <property type="project" value="UniProtKB-UniRule"/>
</dbReference>
<dbReference type="eggNOG" id="COG0319">
    <property type="taxonomic scope" value="Bacteria"/>
</dbReference>
<dbReference type="HOGENOM" id="CLU_106710_3_0_3"/>
<keyword evidence="4 9" id="KW-0540">Nuclease</keyword>
<evidence type="ECO:0000256" key="4">
    <source>
        <dbReference type="ARBA" id="ARBA00022722"/>
    </source>
</evidence>
<dbReference type="EMBL" id="CP003620">
    <property type="protein sequence ID" value="AFZ14259.1"/>
    <property type="molecule type" value="Genomic_DNA"/>
</dbReference>
<evidence type="ECO:0000256" key="1">
    <source>
        <dbReference type="ARBA" id="ARBA00010875"/>
    </source>
</evidence>
<dbReference type="RefSeq" id="WP_015204364.1">
    <property type="nucleotide sequence ID" value="NC_019753.1"/>
</dbReference>
<dbReference type="Pfam" id="PF02130">
    <property type="entry name" value="YbeY"/>
    <property type="match status" value="1"/>
</dbReference>
<feature type="binding site" evidence="9">
    <location>
        <position position="149"/>
    </location>
    <ligand>
        <name>Zn(2+)</name>
        <dbReference type="ChEBI" id="CHEBI:29105"/>
        <note>catalytic</note>
    </ligand>
</feature>
<dbReference type="GO" id="GO:0005737">
    <property type="term" value="C:cytoplasm"/>
    <property type="evidence" value="ECO:0007669"/>
    <property type="project" value="UniProtKB-SubCell"/>
</dbReference>